<protein>
    <recommendedName>
        <fullName evidence="2">Retrotransposon gag domain-containing protein</fullName>
    </recommendedName>
</protein>
<feature type="region of interest" description="Disordered" evidence="1">
    <location>
        <begin position="290"/>
        <end position="309"/>
    </location>
</feature>
<organism evidence="3 4">
    <name type="scientific">Smittium simulii</name>
    <dbReference type="NCBI Taxonomy" id="133385"/>
    <lineage>
        <taxon>Eukaryota</taxon>
        <taxon>Fungi</taxon>
        <taxon>Fungi incertae sedis</taxon>
        <taxon>Zoopagomycota</taxon>
        <taxon>Kickxellomycotina</taxon>
        <taxon>Harpellomycetes</taxon>
        <taxon>Harpellales</taxon>
        <taxon>Legeriomycetaceae</taxon>
        <taxon>Smittium</taxon>
    </lineage>
</organism>
<reference evidence="3 4" key="1">
    <citation type="journal article" date="2018" name="MBio">
        <title>Comparative Genomics Reveals the Core Gene Toolbox for the Fungus-Insect Symbiosis.</title>
        <authorList>
            <person name="Wang Y."/>
            <person name="Stata M."/>
            <person name="Wang W."/>
            <person name="Stajich J.E."/>
            <person name="White M.M."/>
            <person name="Moncalvo J.M."/>
        </authorList>
    </citation>
    <scope>NUCLEOTIDE SEQUENCE [LARGE SCALE GENOMIC DNA]</scope>
    <source>
        <strain evidence="3 4">SWE-8-4</strain>
    </source>
</reference>
<dbReference type="OrthoDB" id="5598593at2759"/>
<evidence type="ECO:0000313" key="4">
    <source>
        <dbReference type="Proteomes" id="UP000245383"/>
    </source>
</evidence>
<dbReference type="Pfam" id="PF03732">
    <property type="entry name" value="Retrotrans_gag"/>
    <property type="match status" value="1"/>
</dbReference>
<keyword evidence="4" id="KW-1185">Reference proteome</keyword>
<name>A0A2T9YAK0_9FUNG</name>
<dbReference type="InterPro" id="IPR005162">
    <property type="entry name" value="Retrotrans_gag_dom"/>
</dbReference>
<sequence>MRQLLVENQGNASSNVWPKNPNPSAEIVSIRSQKEMVCPKETAIYNGTFYIDPEKWLKRFEQLAKSKNWGDEEKIESLEDYVSGKAAQWYDICVDGVTDWNECRELFLDKFSEKVREQNAWNQLINLKQQRENVMETIATLKYLLNAAKITDSQLKFKYLYNSKEVSDWEQAVLLIRKKNKWQDSLEIVNDRVDYKDFNHKKGSSHFSRYPTQNNNITADFSQLKIADPYNTKALSPSKDNEEDLPQKKIRATNESINKSNKMRSAINNHLNKLPSEKTVTIEQQNVEKTIKTPENNKKIQNIENQKKY</sequence>
<evidence type="ECO:0000313" key="3">
    <source>
        <dbReference type="EMBL" id="PVU89345.1"/>
    </source>
</evidence>
<dbReference type="Proteomes" id="UP000245383">
    <property type="component" value="Unassembled WGS sequence"/>
</dbReference>
<dbReference type="EMBL" id="MBFR01000320">
    <property type="protein sequence ID" value="PVU89345.1"/>
    <property type="molecule type" value="Genomic_DNA"/>
</dbReference>
<proteinExistence type="predicted"/>
<dbReference type="AlphaFoldDB" id="A0A2T9YAK0"/>
<accession>A0A2T9YAK0</accession>
<evidence type="ECO:0000256" key="1">
    <source>
        <dbReference type="SAM" id="MobiDB-lite"/>
    </source>
</evidence>
<gene>
    <name evidence="3" type="ORF">BB561_005412</name>
</gene>
<evidence type="ECO:0000259" key="2">
    <source>
        <dbReference type="Pfam" id="PF03732"/>
    </source>
</evidence>
<feature type="compositionally biased region" description="Low complexity" evidence="1">
    <location>
        <begin position="299"/>
        <end position="309"/>
    </location>
</feature>
<comment type="caution">
    <text evidence="3">The sequence shown here is derived from an EMBL/GenBank/DDBJ whole genome shotgun (WGS) entry which is preliminary data.</text>
</comment>
<feature type="domain" description="Retrotransposon gag" evidence="2">
    <location>
        <begin position="82"/>
        <end position="154"/>
    </location>
</feature>